<sequence length="500" mass="57798">MRNAFPLGLSICYLMLKVALTTFVFGSKEEFTTLPRELINSWLEENEYAGLYGKSDMFSIVIIPDCEDNELIDVTINSILLTANRNLLHEIIIISNDCQDSGKDIKSYLGEKFLDKPLIRIIETELQELGELQNLGANNSTGEIILFVPAATLFPKNWMSPIMRSLSDNYKSIIVPRFKKLSKDKWAFSKNDPVYSPKMMFSKEFELKNIHTLDNKVPMFYSKIFAITKSWWLNISKLSDPTINLIFKTSINFDISLRSWNCGGRVAQIAELSFGVTKVKIQQPSLEIRQILLESWVDEPTKQMILNNSEKLANYMKLSSGLFEVLINKRKELIKEYECDKKSIFTSKFHNELSEFGLVDYPKSQIVSGGNGKCFTLIGNEKKSGEKNFELKLLECKPNENAQIFYIDIERNIVRHIFSNTCLSILHDVKDPEPENKKIVLVECDQNNIYTHIEYWKKRFIFGSYCFQPKEGDDEIYLTKCLGENQNSKQLQHFFNEPEK</sequence>
<organism evidence="4 5">
    <name type="scientific">Cryptosporidium meleagridis</name>
    <dbReference type="NCBI Taxonomy" id="93969"/>
    <lineage>
        <taxon>Eukaryota</taxon>
        <taxon>Sar</taxon>
        <taxon>Alveolata</taxon>
        <taxon>Apicomplexa</taxon>
        <taxon>Conoidasida</taxon>
        <taxon>Coccidia</taxon>
        <taxon>Eucoccidiorida</taxon>
        <taxon>Eimeriorina</taxon>
        <taxon>Cryptosporidiidae</taxon>
        <taxon>Cryptosporidium</taxon>
    </lineage>
</organism>
<dbReference type="GO" id="GO:0005112">
    <property type="term" value="F:Notch binding"/>
    <property type="evidence" value="ECO:0007669"/>
    <property type="project" value="TreeGrafter"/>
</dbReference>
<evidence type="ECO:0000313" key="4">
    <source>
        <dbReference type="EMBL" id="POM82696.1"/>
    </source>
</evidence>
<dbReference type="InterPro" id="IPR035992">
    <property type="entry name" value="Ricin_B-like_lectins"/>
</dbReference>
<dbReference type="SUPFAM" id="SSF53448">
    <property type="entry name" value="Nucleotide-diphospho-sugar transferases"/>
    <property type="match status" value="1"/>
</dbReference>
<accession>A0A2P4YYC0</accession>
<dbReference type="OrthoDB" id="6119243at2759"/>
<evidence type="ECO:0000256" key="2">
    <source>
        <dbReference type="SAM" id="SignalP"/>
    </source>
</evidence>
<protein>
    <submittedName>
        <fullName evidence="4">Glycosyl transferase family 2 family protein</fullName>
    </submittedName>
</protein>
<dbReference type="VEuPathDB" id="CryptoDB:CmeUKMEL1_03685"/>
<dbReference type="InterPro" id="IPR001173">
    <property type="entry name" value="Glyco_trans_2-like"/>
</dbReference>
<dbReference type="GO" id="GO:0004653">
    <property type="term" value="F:polypeptide N-acetylgalactosaminyltransferase activity"/>
    <property type="evidence" value="ECO:0007669"/>
    <property type="project" value="TreeGrafter"/>
</dbReference>
<evidence type="ECO:0000313" key="5">
    <source>
        <dbReference type="Proteomes" id="UP000236928"/>
    </source>
</evidence>
<dbReference type="PANTHER" id="PTHR11675:SF63">
    <property type="entry name" value="POLYPEPTIDE N-ACETYLGALACTOSAMINYLTRANSFERASE"/>
    <property type="match status" value="1"/>
</dbReference>
<dbReference type="EMBL" id="JIBK01000005">
    <property type="protein sequence ID" value="POM82696.1"/>
    <property type="molecule type" value="Genomic_DNA"/>
</dbReference>
<dbReference type="Pfam" id="PF00535">
    <property type="entry name" value="Glycos_transf_2"/>
    <property type="match status" value="1"/>
</dbReference>
<keyword evidence="5" id="KW-1185">Reference proteome</keyword>
<dbReference type="PROSITE" id="PS50231">
    <property type="entry name" value="RICIN_B_LECTIN"/>
    <property type="match status" value="1"/>
</dbReference>
<dbReference type="GO" id="GO:0006493">
    <property type="term" value="P:protein O-linked glycosylation"/>
    <property type="evidence" value="ECO:0007669"/>
    <property type="project" value="TreeGrafter"/>
</dbReference>
<keyword evidence="1" id="KW-1015">Disulfide bond</keyword>
<keyword evidence="4" id="KW-0808">Transferase</keyword>
<gene>
    <name evidence="4" type="ORF">CmeUKMEL1_03685</name>
</gene>
<evidence type="ECO:0000256" key="1">
    <source>
        <dbReference type="ARBA" id="ARBA00023157"/>
    </source>
</evidence>
<name>A0A2P4YYC0_9CRYT</name>
<dbReference type="SUPFAM" id="SSF50370">
    <property type="entry name" value="Ricin B-like lectins"/>
    <property type="match status" value="1"/>
</dbReference>
<evidence type="ECO:0000259" key="3">
    <source>
        <dbReference type="Pfam" id="PF00535"/>
    </source>
</evidence>
<reference evidence="4 5" key="1">
    <citation type="submission" date="2014-04" db="EMBL/GenBank/DDBJ databases">
        <title>Comparative Genomics of Cryptosporidium Species.</title>
        <authorList>
            <person name="Silva J.C."/>
            <person name="Su Q."/>
            <person name="Chalmers R."/>
            <person name="Chibucos M.C."/>
            <person name="Elwin K."/>
            <person name="Godinez A."/>
            <person name="Guo F."/>
            <person name="Huynh K."/>
            <person name="Orvis J."/>
            <person name="Ott S."/>
            <person name="Sadzewicz L."/>
            <person name="Sengamalay N."/>
            <person name="Shetty A."/>
            <person name="Sun M."/>
            <person name="Tallon L."/>
            <person name="Xiao L."/>
            <person name="Zhang H."/>
            <person name="Fraser C.M."/>
            <person name="Zhu G."/>
            <person name="Kissinger J."/>
            <person name="Widmer G."/>
        </authorList>
    </citation>
    <scope>NUCLEOTIDE SEQUENCE [LARGE SCALE GENOMIC DNA]</scope>
    <source>
        <strain evidence="4 5">UKMEL1</strain>
    </source>
</reference>
<proteinExistence type="predicted"/>
<dbReference type="InterPro" id="IPR029044">
    <property type="entry name" value="Nucleotide-diphossugar_trans"/>
</dbReference>
<comment type="caution">
    <text evidence="4">The sequence shown here is derived from an EMBL/GenBank/DDBJ whole genome shotgun (WGS) entry which is preliminary data.</text>
</comment>
<feature type="signal peptide" evidence="2">
    <location>
        <begin position="1"/>
        <end position="21"/>
    </location>
</feature>
<dbReference type="Gene3D" id="3.90.550.10">
    <property type="entry name" value="Spore Coat Polysaccharide Biosynthesis Protein SpsA, Chain A"/>
    <property type="match status" value="1"/>
</dbReference>
<dbReference type="PANTHER" id="PTHR11675">
    <property type="entry name" value="N-ACETYLGALACTOSAMINYLTRANSFERASE"/>
    <property type="match status" value="1"/>
</dbReference>
<dbReference type="GO" id="GO:0005794">
    <property type="term" value="C:Golgi apparatus"/>
    <property type="evidence" value="ECO:0007669"/>
    <property type="project" value="TreeGrafter"/>
</dbReference>
<dbReference type="AlphaFoldDB" id="A0A2P4YYC0"/>
<dbReference type="GO" id="GO:0008593">
    <property type="term" value="P:regulation of Notch signaling pathway"/>
    <property type="evidence" value="ECO:0007669"/>
    <property type="project" value="TreeGrafter"/>
</dbReference>
<keyword evidence="2" id="KW-0732">Signal</keyword>
<feature type="chain" id="PRO_5015105052" evidence="2">
    <location>
        <begin position="22"/>
        <end position="500"/>
    </location>
</feature>
<dbReference type="Proteomes" id="UP000236928">
    <property type="component" value="Unassembled WGS sequence"/>
</dbReference>
<feature type="domain" description="Glycosyltransferase 2-like" evidence="3">
    <location>
        <begin position="61"/>
        <end position="227"/>
    </location>
</feature>